<dbReference type="RefSeq" id="WP_083505615.1">
    <property type="nucleotide sequence ID" value="NZ_KQ959863.1"/>
</dbReference>
<evidence type="ECO:0000313" key="3">
    <source>
        <dbReference type="Proteomes" id="UP000070467"/>
    </source>
</evidence>
<accession>A0ABR5TMG8</accession>
<dbReference type="Gene3D" id="3.30.300.130">
    <property type="entry name" value="Fe-S cluster assembly (FSCA)"/>
    <property type="match status" value="1"/>
</dbReference>
<proteinExistence type="predicted"/>
<sequence>MKPLKDRVIEALETVIDPEIGIDIVNLGLLYDVKMNDEGHAIVVMTLTSMGCPAAPLIVEQVEMAMMGIEEVKKVDVDIVFDPPWSKDKMTRYAKIALGIADYEE</sequence>
<evidence type="ECO:0000313" key="2">
    <source>
        <dbReference type="EMBL" id="KXB58467.1"/>
    </source>
</evidence>
<feature type="domain" description="MIP18 family-like" evidence="1">
    <location>
        <begin position="5"/>
        <end position="77"/>
    </location>
</feature>
<organism evidence="2 3">
    <name type="scientific">Gemelliphila asaccharolytica</name>
    <dbReference type="NCBI Taxonomy" id="502393"/>
    <lineage>
        <taxon>Bacteria</taxon>
        <taxon>Bacillati</taxon>
        <taxon>Bacillota</taxon>
        <taxon>Bacilli</taxon>
        <taxon>Bacillales</taxon>
        <taxon>Gemellaceae</taxon>
        <taxon>Gemelliphila</taxon>
    </lineage>
</organism>
<dbReference type="InterPro" id="IPR034904">
    <property type="entry name" value="FSCA_dom_sf"/>
</dbReference>
<dbReference type="InterPro" id="IPR002744">
    <property type="entry name" value="MIP18-like"/>
</dbReference>
<keyword evidence="3" id="KW-1185">Reference proteome</keyword>
<dbReference type="Proteomes" id="UP000070467">
    <property type="component" value="Unassembled WGS sequence"/>
</dbReference>
<gene>
    <name evidence="2" type="ORF">HMPREF1871_00450</name>
</gene>
<evidence type="ECO:0000259" key="1">
    <source>
        <dbReference type="Pfam" id="PF01883"/>
    </source>
</evidence>
<dbReference type="PANTHER" id="PTHR42831:SF1">
    <property type="entry name" value="FE-S PROTEIN MATURATION AUXILIARY FACTOR YITW"/>
    <property type="match status" value="1"/>
</dbReference>
<comment type="caution">
    <text evidence="2">The sequence shown here is derived from an EMBL/GenBank/DDBJ whole genome shotgun (WGS) entry which is preliminary data.</text>
</comment>
<dbReference type="PANTHER" id="PTHR42831">
    <property type="entry name" value="FE-S PROTEIN MATURATION AUXILIARY FACTOR YITW"/>
    <property type="match status" value="1"/>
</dbReference>
<dbReference type="SUPFAM" id="SSF117916">
    <property type="entry name" value="Fe-S cluster assembly (FSCA) domain-like"/>
    <property type="match status" value="1"/>
</dbReference>
<protein>
    <recommendedName>
        <fullName evidence="1">MIP18 family-like domain-containing protein</fullName>
    </recommendedName>
</protein>
<reference evidence="2 3" key="1">
    <citation type="submission" date="2016-01" db="EMBL/GenBank/DDBJ databases">
        <authorList>
            <person name="Mitreva M."/>
            <person name="Pepin K.H."/>
            <person name="Mihindukulasuriya K.A."/>
            <person name="Fulton R."/>
            <person name="Fronick C."/>
            <person name="O'Laughlin M."/>
            <person name="Miner T."/>
            <person name="Herter B."/>
            <person name="Rosa B.A."/>
            <person name="Cordes M."/>
            <person name="Tomlinson C."/>
            <person name="Wollam A."/>
            <person name="Palsikar V.B."/>
            <person name="Mardis E.R."/>
            <person name="Wilson R.K."/>
        </authorList>
    </citation>
    <scope>NUCLEOTIDE SEQUENCE [LARGE SCALE GENOMIC DNA]</scope>
    <source>
        <strain evidence="2 3">KA00071</strain>
    </source>
</reference>
<dbReference type="InterPro" id="IPR052339">
    <property type="entry name" value="Fe-S_Maturation_MIP18"/>
</dbReference>
<dbReference type="Pfam" id="PF01883">
    <property type="entry name" value="FeS_assembly_P"/>
    <property type="match status" value="1"/>
</dbReference>
<name>A0ABR5TMG8_9BACL</name>
<dbReference type="EMBL" id="LSDB01000010">
    <property type="protein sequence ID" value="KXB58467.1"/>
    <property type="molecule type" value="Genomic_DNA"/>
</dbReference>